<dbReference type="GO" id="GO:0016787">
    <property type="term" value="F:hydrolase activity"/>
    <property type="evidence" value="ECO:0007669"/>
    <property type="project" value="UniProtKB-KW"/>
</dbReference>
<dbReference type="SUPFAM" id="SSF51261">
    <property type="entry name" value="Duplicated hybrid motif"/>
    <property type="match status" value="1"/>
</dbReference>
<dbReference type="PANTHER" id="PTHR21666">
    <property type="entry name" value="PEPTIDASE-RELATED"/>
    <property type="match status" value="1"/>
</dbReference>
<evidence type="ECO:0000313" key="3">
    <source>
        <dbReference type="Proteomes" id="UP001595962"/>
    </source>
</evidence>
<organism evidence="2 3">
    <name type="scientific">Rheinheimera marina</name>
    <dbReference type="NCBI Taxonomy" id="1774958"/>
    <lineage>
        <taxon>Bacteria</taxon>
        <taxon>Pseudomonadati</taxon>
        <taxon>Pseudomonadota</taxon>
        <taxon>Gammaproteobacteria</taxon>
        <taxon>Chromatiales</taxon>
        <taxon>Chromatiaceae</taxon>
        <taxon>Rheinheimera</taxon>
    </lineage>
</organism>
<dbReference type="RefSeq" id="WP_377331247.1">
    <property type="nucleotide sequence ID" value="NZ_JBHSGB010000001.1"/>
</dbReference>
<sequence>MTFVHPLPGAKISSGFANYVLKSRGRKHHGIDFSAPQGTPVYAASSGVVLSADNFSLDKAFGNAVLIEHGDKLTSLSAHLSRLDVRMGDFVQAGQQIGLVGKTGRATGPHLHFEIWLGSVPQDPKGFLPFLTSSLPLNAN</sequence>
<keyword evidence="3" id="KW-1185">Reference proteome</keyword>
<dbReference type="CDD" id="cd12797">
    <property type="entry name" value="M23_peptidase"/>
    <property type="match status" value="1"/>
</dbReference>
<dbReference type="Proteomes" id="UP001595962">
    <property type="component" value="Unassembled WGS sequence"/>
</dbReference>
<protein>
    <submittedName>
        <fullName evidence="2">M23 family metallopeptidase</fullName>
        <ecNumber evidence="2">3.4.24.-</ecNumber>
    </submittedName>
</protein>
<feature type="domain" description="M23ase beta-sheet core" evidence="1">
    <location>
        <begin position="27"/>
        <end position="124"/>
    </location>
</feature>
<accession>A0ABV9JIH4</accession>
<dbReference type="InterPro" id="IPR011055">
    <property type="entry name" value="Dup_hybrid_motif"/>
</dbReference>
<comment type="caution">
    <text evidence="2">The sequence shown here is derived from an EMBL/GenBank/DDBJ whole genome shotgun (WGS) entry which is preliminary data.</text>
</comment>
<dbReference type="Pfam" id="PF01551">
    <property type="entry name" value="Peptidase_M23"/>
    <property type="match status" value="1"/>
</dbReference>
<keyword evidence="2" id="KW-0378">Hydrolase</keyword>
<proteinExistence type="predicted"/>
<dbReference type="EMBL" id="JBHSGB010000001">
    <property type="protein sequence ID" value="MFC4653738.1"/>
    <property type="molecule type" value="Genomic_DNA"/>
</dbReference>
<dbReference type="Gene3D" id="2.70.70.10">
    <property type="entry name" value="Glucose Permease (Domain IIA)"/>
    <property type="match status" value="1"/>
</dbReference>
<dbReference type="InterPro" id="IPR016047">
    <property type="entry name" value="M23ase_b-sheet_dom"/>
</dbReference>
<evidence type="ECO:0000313" key="2">
    <source>
        <dbReference type="EMBL" id="MFC4653738.1"/>
    </source>
</evidence>
<gene>
    <name evidence="2" type="ORF">ACFO3I_01740</name>
</gene>
<dbReference type="PANTHER" id="PTHR21666:SF270">
    <property type="entry name" value="MUREIN HYDROLASE ACTIVATOR ENVC"/>
    <property type="match status" value="1"/>
</dbReference>
<name>A0ABV9JIH4_9GAMM</name>
<reference evidence="3" key="1">
    <citation type="journal article" date="2019" name="Int. J. Syst. Evol. Microbiol.">
        <title>The Global Catalogue of Microorganisms (GCM) 10K type strain sequencing project: providing services to taxonomists for standard genome sequencing and annotation.</title>
        <authorList>
            <consortium name="The Broad Institute Genomics Platform"/>
            <consortium name="The Broad Institute Genome Sequencing Center for Infectious Disease"/>
            <person name="Wu L."/>
            <person name="Ma J."/>
        </authorList>
    </citation>
    <scope>NUCLEOTIDE SEQUENCE [LARGE SCALE GENOMIC DNA]</scope>
    <source>
        <strain evidence="3">DT28</strain>
    </source>
</reference>
<dbReference type="EC" id="3.4.24.-" evidence="2"/>
<dbReference type="InterPro" id="IPR050570">
    <property type="entry name" value="Cell_wall_metabolism_enzyme"/>
</dbReference>
<evidence type="ECO:0000259" key="1">
    <source>
        <dbReference type="Pfam" id="PF01551"/>
    </source>
</evidence>